<dbReference type="EMBL" id="ACZI02000002">
    <property type="protein sequence ID" value="EFV12899.1"/>
    <property type="molecule type" value="Genomic_DNA"/>
</dbReference>
<evidence type="ECO:0000256" key="3">
    <source>
        <dbReference type="ARBA" id="ARBA00022485"/>
    </source>
</evidence>
<evidence type="ECO:0000256" key="7">
    <source>
        <dbReference type="ARBA" id="ARBA00023015"/>
    </source>
</evidence>
<keyword evidence="4 11" id="KW-0479">Metal-binding</keyword>
<dbReference type="GO" id="GO:0005737">
    <property type="term" value="C:cytoplasm"/>
    <property type="evidence" value="ECO:0007669"/>
    <property type="project" value="UniProtKB-SubCell"/>
</dbReference>
<dbReference type="PANTHER" id="PTHR38839">
    <property type="entry name" value="TRANSCRIPTIONAL REGULATOR WHID-RELATED"/>
    <property type="match status" value="1"/>
</dbReference>
<dbReference type="AlphaFoldDB" id="E5XRW4"/>
<keyword evidence="3 11" id="KW-0004">4Fe-4S</keyword>
<evidence type="ECO:0000256" key="1">
    <source>
        <dbReference type="ARBA" id="ARBA00004496"/>
    </source>
</evidence>
<keyword evidence="8 11" id="KW-0238">DNA-binding</keyword>
<proteinExistence type="inferred from homology"/>
<feature type="region of interest" description="Disordered" evidence="12">
    <location>
        <begin position="85"/>
        <end position="113"/>
    </location>
</feature>
<comment type="function">
    <text evidence="11">Acts as a transcriptional regulator. Probably redox-responsive. The apo- but not holo-form probably binds DNA.</text>
</comment>
<dbReference type="GO" id="GO:0045454">
    <property type="term" value="P:cell redox homeostasis"/>
    <property type="evidence" value="ECO:0007669"/>
    <property type="project" value="TreeGrafter"/>
</dbReference>
<evidence type="ECO:0000256" key="12">
    <source>
        <dbReference type="SAM" id="MobiDB-lite"/>
    </source>
</evidence>
<feature type="compositionally biased region" description="Acidic residues" evidence="12">
    <location>
        <begin position="85"/>
        <end position="99"/>
    </location>
</feature>
<feature type="binding site" evidence="11">
    <location>
        <position position="13"/>
    </location>
    <ligand>
        <name>[4Fe-4S] cluster</name>
        <dbReference type="ChEBI" id="CHEBI:49883"/>
    </ligand>
</feature>
<dbReference type="RefSeq" id="WP_007470397.1">
    <property type="nucleotide sequence ID" value="NZ_KI391953.1"/>
</dbReference>
<comment type="similarity">
    <text evidence="2 11">Belongs to the WhiB family.</text>
</comment>
<comment type="caution">
    <text evidence="14">The sequence shown here is derived from an EMBL/GenBank/DDBJ whole genome shotgun (WGS) entry which is preliminary data.</text>
</comment>
<evidence type="ECO:0000259" key="13">
    <source>
        <dbReference type="PROSITE" id="PS51674"/>
    </source>
</evidence>
<feature type="binding site" evidence="11">
    <location>
        <position position="39"/>
    </location>
    <ligand>
        <name>[4Fe-4S] cluster</name>
        <dbReference type="ChEBI" id="CHEBI:49883"/>
    </ligand>
</feature>
<gene>
    <name evidence="11" type="primary">whiB</name>
    <name evidence="14" type="ORF">HMPREF9336_02236</name>
</gene>
<dbReference type="PROSITE" id="PS51674">
    <property type="entry name" value="4FE4S_WBL"/>
    <property type="match status" value="1"/>
</dbReference>
<evidence type="ECO:0000313" key="15">
    <source>
        <dbReference type="Proteomes" id="UP000004816"/>
    </source>
</evidence>
<accession>E5XRW4</accession>
<feature type="binding site" evidence="11">
    <location>
        <position position="36"/>
    </location>
    <ligand>
        <name>[4Fe-4S] cluster</name>
        <dbReference type="ChEBI" id="CHEBI:49883"/>
    </ligand>
</feature>
<keyword evidence="7 11" id="KW-0805">Transcription regulation</keyword>
<dbReference type="GO" id="GO:0045892">
    <property type="term" value="P:negative regulation of DNA-templated transcription"/>
    <property type="evidence" value="ECO:0007669"/>
    <property type="project" value="TreeGrafter"/>
</dbReference>
<keyword evidence="15" id="KW-1185">Reference proteome</keyword>
<protein>
    <recommendedName>
        <fullName evidence="11">Transcriptional regulator WhiB</fullName>
    </recommendedName>
</protein>
<feature type="domain" description="4Fe-4S Wbl-type" evidence="13">
    <location>
        <begin position="12"/>
        <end position="69"/>
    </location>
</feature>
<name>E5XRW4_SEGRC</name>
<dbReference type="InterPro" id="IPR034768">
    <property type="entry name" value="4FE4S_WBL"/>
</dbReference>
<dbReference type="InterPro" id="IPR003482">
    <property type="entry name" value="Whib"/>
</dbReference>
<dbReference type="GO" id="GO:0046872">
    <property type="term" value="F:metal ion binding"/>
    <property type="evidence" value="ECO:0007669"/>
    <property type="project" value="UniProtKB-KW"/>
</dbReference>
<evidence type="ECO:0000256" key="2">
    <source>
        <dbReference type="ARBA" id="ARBA00006597"/>
    </source>
</evidence>
<comment type="subcellular location">
    <subcellularLocation>
        <location evidence="1 11">Cytoplasm</location>
    </subcellularLocation>
</comment>
<comment type="cofactor">
    <cofactor evidence="11">
        <name>[4Fe-4S] cluster</name>
        <dbReference type="ChEBI" id="CHEBI:49883"/>
    </cofactor>
    <text evidence="11">Binds 1 [4Fe-4S] cluster per subunit. Following nitrosylation of the [4Fe-4S] cluster binds 1 [4Fe-8(NO)] cluster per subunit.</text>
</comment>
<dbReference type="GO" id="GO:0035731">
    <property type="term" value="F:dinitrosyl-iron complex binding"/>
    <property type="evidence" value="ECO:0007669"/>
    <property type="project" value="UniProtKB-UniRule"/>
</dbReference>
<feature type="binding site" evidence="11">
    <location>
        <position position="45"/>
    </location>
    <ligand>
        <name>[4Fe-4S] cluster</name>
        <dbReference type="ChEBI" id="CHEBI:49883"/>
    </ligand>
</feature>
<evidence type="ECO:0000313" key="14">
    <source>
        <dbReference type="EMBL" id="EFV12899.1"/>
    </source>
</evidence>
<dbReference type="HAMAP" id="MF_01479">
    <property type="entry name" value="WhiB"/>
    <property type="match status" value="1"/>
</dbReference>
<evidence type="ECO:0000256" key="5">
    <source>
        <dbReference type="ARBA" id="ARBA00023004"/>
    </source>
</evidence>
<keyword evidence="10 11" id="KW-0804">Transcription</keyword>
<sequence>MALSGAWRDGALCPQIDTALWFPEVGQHAKPAKTVCGMCVVREDCRDDALERRERHGVWGGHLLRTISGRKAALAEAGIVLESGDDYLTSEEAPDEPDSGSDHALLSRVGAPG</sequence>
<dbReference type="Proteomes" id="UP000004816">
    <property type="component" value="Unassembled WGS sequence"/>
</dbReference>
<keyword evidence="9 11" id="KW-1015">Disulfide bond</keyword>
<evidence type="ECO:0000256" key="6">
    <source>
        <dbReference type="ARBA" id="ARBA00023014"/>
    </source>
</evidence>
<keyword evidence="5 11" id="KW-0408">Iron</keyword>
<evidence type="ECO:0000256" key="9">
    <source>
        <dbReference type="ARBA" id="ARBA00023157"/>
    </source>
</evidence>
<dbReference type="HOGENOM" id="CLU_2131793_0_0_11"/>
<keyword evidence="6 11" id="KW-0411">Iron-sulfur</keyword>
<dbReference type="GO" id="GO:0047134">
    <property type="term" value="F:protein-disulfide reductase [NAD(P)H] activity"/>
    <property type="evidence" value="ECO:0007669"/>
    <property type="project" value="TreeGrafter"/>
</dbReference>
<organism evidence="14 15">
    <name type="scientific">Segniliparus rugosus (strain ATCC BAA-974 / DSM 45345 / CCUG 50838 / CIP 108380 / JCM 13579 / CDC 945)</name>
    <dbReference type="NCBI Taxonomy" id="679197"/>
    <lineage>
        <taxon>Bacteria</taxon>
        <taxon>Bacillati</taxon>
        <taxon>Actinomycetota</taxon>
        <taxon>Actinomycetes</taxon>
        <taxon>Mycobacteriales</taxon>
        <taxon>Segniliparaceae</taxon>
        <taxon>Segniliparus</taxon>
    </lineage>
</organism>
<dbReference type="Pfam" id="PF02467">
    <property type="entry name" value="Whib"/>
    <property type="match status" value="1"/>
</dbReference>
<evidence type="ECO:0000256" key="4">
    <source>
        <dbReference type="ARBA" id="ARBA00022723"/>
    </source>
</evidence>
<reference evidence="14 15" key="1">
    <citation type="journal article" date="2011" name="Stand. Genomic Sci.">
        <title>High quality draft genome sequence of Segniliparus rugosus CDC 945(T)= (ATCC BAA-974(T)).</title>
        <authorList>
            <person name="Earl A.M."/>
            <person name="Desjardins C.A."/>
            <person name="Fitzgerald M.G."/>
            <person name="Arachchi H.M."/>
            <person name="Zeng Q."/>
            <person name="Mehta T."/>
            <person name="Griggs A."/>
            <person name="Birren B.W."/>
            <person name="Toney N.C."/>
            <person name="Carr J."/>
            <person name="Posey J."/>
            <person name="Butler W.R."/>
        </authorList>
    </citation>
    <scope>NUCLEOTIDE SEQUENCE [LARGE SCALE GENOMIC DNA]</scope>
    <source>
        <strain evidence="15">ATCC BAA-974 / DSM 45345 / CCUG 50838 / CIP 108380 / JCM 13579 / CDC 945</strain>
    </source>
</reference>
<evidence type="ECO:0000256" key="8">
    <source>
        <dbReference type="ARBA" id="ARBA00023125"/>
    </source>
</evidence>
<comment type="PTM">
    <text evidence="11">The Fe-S cluster can be nitrosylated by nitric oxide (NO).</text>
</comment>
<dbReference type="GO" id="GO:0003677">
    <property type="term" value="F:DNA binding"/>
    <property type="evidence" value="ECO:0007669"/>
    <property type="project" value="UniProtKB-UniRule"/>
</dbReference>
<keyword evidence="11" id="KW-0963">Cytoplasm</keyword>
<dbReference type="STRING" id="679197.HMPREF9336_02236"/>
<dbReference type="GO" id="GO:0051539">
    <property type="term" value="F:4 iron, 4 sulfur cluster binding"/>
    <property type="evidence" value="ECO:0007669"/>
    <property type="project" value="UniProtKB-UniRule"/>
</dbReference>
<evidence type="ECO:0000256" key="11">
    <source>
        <dbReference type="HAMAP-Rule" id="MF_01479"/>
    </source>
</evidence>
<evidence type="ECO:0000256" key="10">
    <source>
        <dbReference type="ARBA" id="ARBA00023163"/>
    </source>
</evidence>
<comment type="PTM">
    <text evidence="11">Upon Fe-S cluster removal intramolecular disulfide bonds are formed.</text>
</comment>
<dbReference type="OrthoDB" id="5192305at2"/>